<sequence>MKKFNRIFKRLLKQFKKLISADEYTRLLKYIIFLISKNKKIIVNKNRNSSPVIACKRGEIFLVNFGFGIGSEFRYTHYCVVITVDRNDVIVVPFTSKINNSNLTVNLGVINSIQDPNDPLPKTSYALIKAIRSIDRTRLMRPRNNGQIIYPKLTANQLTLIDNIIKKYLIY</sequence>
<dbReference type="Gene3D" id="2.30.30.110">
    <property type="match status" value="1"/>
</dbReference>
<dbReference type="HOGENOM" id="CLU_132573_0_0_0"/>
<dbReference type="RefSeq" id="WP_008701759.1">
    <property type="nucleotide sequence ID" value="NZ_AKBT01000001.1"/>
</dbReference>
<dbReference type="Pfam" id="PF02452">
    <property type="entry name" value="PemK_toxin"/>
    <property type="match status" value="1"/>
</dbReference>
<dbReference type="PANTHER" id="PTHR33988">
    <property type="entry name" value="ENDORIBONUCLEASE MAZF-RELATED"/>
    <property type="match status" value="1"/>
</dbReference>
<protein>
    <recommendedName>
        <fullName evidence="3">Type II toxin-antitoxin system PemK/MazF family toxin</fullName>
    </recommendedName>
</protein>
<accession>A0A140PR44</accession>
<evidence type="ECO:0000313" key="2">
    <source>
        <dbReference type="Proteomes" id="UP000002799"/>
    </source>
</evidence>
<dbReference type="InterPro" id="IPR003477">
    <property type="entry name" value="PemK-like"/>
</dbReference>
<dbReference type="AlphaFoldDB" id="A0A140PR44"/>
<dbReference type="EMBL" id="CP007062">
    <property type="protein sequence ID" value="EEO42929.1"/>
    <property type="molecule type" value="Genomic_DNA"/>
</dbReference>
<proteinExistence type="predicted"/>
<gene>
    <name evidence="1" type="ORF">FSDG_01488</name>
</gene>
<dbReference type="GO" id="GO:0003677">
    <property type="term" value="F:DNA binding"/>
    <property type="evidence" value="ECO:0007669"/>
    <property type="project" value="InterPro"/>
</dbReference>
<dbReference type="InterPro" id="IPR011067">
    <property type="entry name" value="Plasmid_toxin/cell-grow_inhib"/>
</dbReference>
<organism evidence="1">
    <name type="scientific">Fusobacterium animalis 7_1</name>
    <dbReference type="NCBI Taxonomy" id="457405"/>
    <lineage>
        <taxon>Bacteria</taxon>
        <taxon>Fusobacteriati</taxon>
        <taxon>Fusobacteriota</taxon>
        <taxon>Fusobacteriia</taxon>
        <taxon>Fusobacteriales</taxon>
        <taxon>Fusobacteriaceae</taxon>
        <taxon>Fusobacterium</taxon>
    </lineage>
</organism>
<evidence type="ECO:0008006" key="3">
    <source>
        <dbReference type="Google" id="ProtNLM"/>
    </source>
</evidence>
<dbReference type="eggNOG" id="ENOG50333KP">
    <property type="taxonomic scope" value="Bacteria"/>
</dbReference>
<dbReference type="GO" id="GO:0004521">
    <property type="term" value="F:RNA endonuclease activity"/>
    <property type="evidence" value="ECO:0007669"/>
    <property type="project" value="TreeGrafter"/>
</dbReference>
<dbReference type="PANTHER" id="PTHR33988:SF2">
    <property type="entry name" value="ENDORIBONUCLEASE MAZF"/>
    <property type="match status" value="1"/>
</dbReference>
<dbReference type="GO" id="GO:0006402">
    <property type="term" value="P:mRNA catabolic process"/>
    <property type="evidence" value="ECO:0007669"/>
    <property type="project" value="TreeGrafter"/>
</dbReference>
<dbReference type="GO" id="GO:0016075">
    <property type="term" value="P:rRNA catabolic process"/>
    <property type="evidence" value="ECO:0007669"/>
    <property type="project" value="TreeGrafter"/>
</dbReference>
<name>A0A140PR44_9FUSO</name>
<dbReference type="Proteomes" id="UP000002799">
    <property type="component" value="Chromosome"/>
</dbReference>
<evidence type="ECO:0000313" key="1">
    <source>
        <dbReference type="EMBL" id="EEO42929.1"/>
    </source>
</evidence>
<dbReference type="SUPFAM" id="SSF50118">
    <property type="entry name" value="Cell growth inhibitor/plasmid maintenance toxic component"/>
    <property type="match status" value="1"/>
</dbReference>
<dbReference type="KEGG" id="fne:FSDG_01488"/>
<reference evidence="1 2" key="1">
    <citation type="submission" date="2013-11" db="EMBL/GenBank/DDBJ databases">
        <title>The Genome Sequence of Fusobacterium sp. 7_1.</title>
        <authorList>
            <consortium name="The Broad Institute Genome Sequencing Platform"/>
            <person name="Earl A."/>
            <person name="Ward D."/>
            <person name="Feldgarden M."/>
            <person name="Gevers D."/>
            <person name="Strauss J."/>
            <person name="Ambrose C.E."/>
            <person name="Allen-Vercoe E."/>
            <person name="Walker B."/>
            <person name="Young S.K."/>
            <person name="Zeng Q."/>
            <person name="Gargeya S."/>
            <person name="Fitzgerald M."/>
            <person name="Haas B."/>
            <person name="Abouelleil A."/>
            <person name="Alvarado L."/>
            <person name="Arachchi H.M."/>
            <person name="Berlin A.M."/>
            <person name="Chapman S.B."/>
            <person name="Goldberg J."/>
            <person name="Griggs A."/>
            <person name="Gujja S."/>
            <person name="Hansen M."/>
            <person name="Howarth C."/>
            <person name="Imamovic A."/>
            <person name="Larimer J."/>
            <person name="McCowen C."/>
            <person name="Montmayeur A."/>
            <person name="Murphy C."/>
            <person name="Neiman D."/>
            <person name="Pearson M."/>
            <person name="Priest M."/>
            <person name="Roberts A."/>
            <person name="Saif S."/>
            <person name="Shea T."/>
            <person name="Sisk P."/>
            <person name="Sykes S."/>
            <person name="Wortman J."/>
            <person name="Nusbaum C."/>
            <person name="Birren B."/>
        </authorList>
    </citation>
    <scope>NUCLEOTIDE SEQUENCE [LARGE SCALE GENOMIC DNA]</scope>
    <source>
        <strain evidence="1 2">7_1</strain>
    </source>
</reference>